<evidence type="ECO:0000313" key="3">
    <source>
        <dbReference type="Proteomes" id="UP000887578"/>
    </source>
</evidence>
<dbReference type="Gene3D" id="2.40.10.10">
    <property type="entry name" value="Trypsin-like serine proteases"/>
    <property type="match status" value="1"/>
</dbReference>
<evidence type="ECO:0000313" key="4">
    <source>
        <dbReference type="WBParaSite" id="PDA_v2.g16611.t1"/>
    </source>
</evidence>
<name>A0A914PP84_9BILA</name>
<sequence length="244" mass="27201">MKIVLLYVFTFLLTLVDQPQTIMDAFKSGSFGDKDITMVGYAKMHAQIRKNHIVKLTEHTAQNITRRCGATVIGRYQLVTNCHCFNKSIQYLETSVTLGSLVVDGNDGIKIDFSMTQVECHPGYLSKDDKERSACDLAIITLDIPLNNFNIVKLSQSSITANAKAMFISMGDFQNPDDVFYRTQQYHIVQIISSYQNNLRCFSTTGQPGEGNSGMGLFQFDGKGNIVLIGIYTGLVRTHPTDMT</sequence>
<feature type="chain" id="PRO_5036927862" evidence="1">
    <location>
        <begin position="19"/>
        <end position="244"/>
    </location>
</feature>
<accession>A0A914PP84</accession>
<keyword evidence="1" id="KW-0732">Signal</keyword>
<dbReference type="WBParaSite" id="PDA_v2.g16611.t1">
    <property type="protein sequence ID" value="PDA_v2.g16611.t1"/>
    <property type="gene ID" value="PDA_v2.g16611"/>
</dbReference>
<dbReference type="AlphaFoldDB" id="A0A914PP84"/>
<dbReference type="Pfam" id="PF00089">
    <property type="entry name" value="Trypsin"/>
    <property type="match status" value="1"/>
</dbReference>
<proteinExistence type="predicted"/>
<reference evidence="4" key="1">
    <citation type="submission" date="2022-11" db="UniProtKB">
        <authorList>
            <consortium name="WormBaseParasite"/>
        </authorList>
    </citation>
    <scope>IDENTIFICATION</scope>
</reference>
<keyword evidence="3" id="KW-1185">Reference proteome</keyword>
<dbReference type="InterPro" id="IPR043504">
    <property type="entry name" value="Peptidase_S1_PA_chymotrypsin"/>
</dbReference>
<dbReference type="GO" id="GO:0006508">
    <property type="term" value="P:proteolysis"/>
    <property type="evidence" value="ECO:0007669"/>
    <property type="project" value="InterPro"/>
</dbReference>
<feature type="signal peptide" evidence="1">
    <location>
        <begin position="1"/>
        <end position="18"/>
    </location>
</feature>
<organism evidence="3 4">
    <name type="scientific">Panagrolaimus davidi</name>
    <dbReference type="NCBI Taxonomy" id="227884"/>
    <lineage>
        <taxon>Eukaryota</taxon>
        <taxon>Metazoa</taxon>
        <taxon>Ecdysozoa</taxon>
        <taxon>Nematoda</taxon>
        <taxon>Chromadorea</taxon>
        <taxon>Rhabditida</taxon>
        <taxon>Tylenchina</taxon>
        <taxon>Panagrolaimomorpha</taxon>
        <taxon>Panagrolaimoidea</taxon>
        <taxon>Panagrolaimidae</taxon>
        <taxon>Panagrolaimus</taxon>
    </lineage>
</organism>
<dbReference type="InterPro" id="IPR009003">
    <property type="entry name" value="Peptidase_S1_PA"/>
</dbReference>
<feature type="domain" description="Peptidase S1" evidence="2">
    <location>
        <begin position="61"/>
        <end position="234"/>
    </location>
</feature>
<protein>
    <submittedName>
        <fullName evidence="4">Peptidase S1 domain-containing protein</fullName>
    </submittedName>
</protein>
<evidence type="ECO:0000259" key="2">
    <source>
        <dbReference type="Pfam" id="PF00089"/>
    </source>
</evidence>
<dbReference type="InterPro" id="IPR001254">
    <property type="entry name" value="Trypsin_dom"/>
</dbReference>
<dbReference type="Proteomes" id="UP000887578">
    <property type="component" value="Unplaced"/>
</dbReference>
<evidence type="ECO:0000256" key="1">
    <source>
        <dbReference type="SAM" id="SignalP"/>
    </source>
</evidence>
<dbReference type="SUPFAM" id="SSF50494">
    <property type="entry name" value="Trypsin-like serine proteases"/>
    <property type="match status" value="1"/>
</dbReference>
<dbReference type="GO" id="GO:0004252">
    <property type="term" value="F:serine-type endopeptidase activity"/>
    <property type="evidence" value="ECO:0007669"/>
    <property type="project" value="InterPro"/>
</dbReference>